<keyword evidence="1" id="KW-1003">Cell membrane</keyword>
<keyword evidence="5 7" id="KW-0456">Lyase</keyword>
<dbReference type="PANTHER" id="PTHR30518:SF2">
    <property type="entry name" value="ENDOLYTIC MUREIN TRANSGLYCOSYLASE"/>
    <property type="match status" value="1"/>
</dbReference>
<dbReference type="GO" id="GO:0071555">
    <property type="term" value="P:cell wall organization"/>
    <property type="evidence" value="ECO:0007669"/>
    <property type="project" value="UniProtKB-KW"/>
</dbReference>
<dbReference type="NCBIfam" id="TIGR00247">
    <property type="entry name" value="endolytic transglycosylase MltG"/>
    <property type="match status" value="1"/>
</dbReference>
<keyword evidence="4" id="KW-0472">Membrane</keyword>
<keyword evidence="2" id="KW-0812">Transmembrane</keyword>
<organism evidence="7 8">
    <name type="scientific">candidate division WS6 bacterium OLB20</name>
    <dbReference type="NCBI Taxonomy" id="1617426"/>
    <lineage>
        <taxon>Bacteria</taxon>
        <taxon>Candidatus Dojkabacteria</taxon>
    </lineage>
</organism>
<dbReference type="Proteomes" id="UP000070457">
    <property type="component" value="Unassembled WGS sequence"/>
</dbReference>
<gene>
    <name evidence="7" type="ORF">TR69_WS6001001394</name>
</gene>
<dbReference type="Gene3D" id="3.30.1490.480">
    <property type="entry name" value="Endolytic murein transglycosylase"/>
    <property type="match status" value="1"/>
</dbReference>
<dbReference type="AlphaFoldDB" id="A0A136LVV9"/>
<sequence>MQYSKMKSLYSITTFMKILLTLVVALAVIGLGGYLTFSSWYNGALESRGSNSDTQVFEISQGESVETIVQNLESAGLITNAQAMQLYLRFNPDLATGFQVGLFDLSADMTIPEIAEALQKARNADEIKVTIPEGLRYERIADILAEGFAGSDEATFSRAEFISIASNPDSVEFSADVAAFLSEYKPDGEPLEGFLYPETYFFAMDTDAQGVIERMIGTLIDELPEDLDGLVAASDLTFYESLTLASIVEREGIDNQDRLNVASVFLNRLDIGMALQSDATVNYATGKSERRPTFATWRQTVRTILISMPVSRRHRSPIRALSQSLPSLTRSKQTICFSSMRRTGHRTTERTCRSTIPTCAGTLTRPVRLRRSIRNPAILC</sequence>
<dbReference type="PANTHER" id="PTHR30518">
    <property type="entry name" value="ENDOLYTIC MUREIN TRANSGLYCOSYLASE"/>
    <property type="match status" value="1"/>
</dbReference>
<dbReference type="GO" id="GO:0016829">
    <property type="term" value="F:lyase activity"/>
    <property type="evidence" value="ECO:0007669"/>
    <property type="project" value="UniProtKB-KW"/>
</dbReference>
<dbReference type="PATRIC" id="fig|1617426.3.peg.1373"/>
<keyword evidence="6" id="KW-0961">Cell wall biogenesis/degradation</keyword>
<evidence type="ECO:0000256" key="3">
    <source>
        <dbReference type="ARBA" id="ARBA00022989"/>
    </source>
</evidence>
<accession>A0A136LVV9</accession>
<evidence type="ECO:0000256" key="5">
    <source>
        <dbReference type="ARBA" id="ARBA00023239"/>
    </source>
</evidence>
<evidence type="ECO:0000256" key="2">
    <source>
        <dbReference type="ARBA" id="ARBA00022692"/>
    </source>
</evidence>
<keyword evidence="3" id="KW-1133">Transmembrane helix</keyword>
<evidence type="ECO:0000313" key="8">
    <source>
        <dbReference type="Proteomes" id="UP000070457"/>
    </source>
</evidence>
<name>A0A136LVV9_9BACT</name>
<protein>
    <submittedName>
        <fullName evidence="7">Putative aminodeoxychorismate lyase</fullName>
    </submittedName>
</protein>
<evidence type="ECO:0000256" key="1">
    <source>
        <dbReference type="ARBA" id="ARBA00022475"/>
    </source>
</evidence>
<evidence type="ECO:0000256" key="4">
    <source>
        <dbReference type="ARBA" id="ARBA00023136"/>
    </source>
</evidence>
<reference evidence="7 8" key="1">
    <citation type="submission" date="2015-02" db="EMBL/GenBank/DDBJ databases">
        <title>Improved understanding of the partial-nitritation anammox process through 23 genomes representing the majority of the microbial community.</title>
        <authorList>
            <person name="Speth D.R."/>
            <person name="In T Zandt M."/>
            <person name="Guerrero Cruz S."/>
            <person name="Jetten M.S."/>
            <person name="Dutilh B.E."/>
        </authorList>
    </citation>
    <scope>NUCLEOTIDE SEQUENCE [LARGE SCALE GENOMIC DNA]</scope>
    <source>
        <strain evidence="7">OLB20</strain>
    </source>
</reference>
<evidence type="ECO:0000256" key="6">
    <source>
        <dbReference type="ARBA" id="ARBA00023316"/>
    </source>
</evidence>
<dbReference type="STRING" id="1617426.TR69_WS6001001394"/>
<dbReference type="InterPro" id="IPR003770">
    <property type="entry name" value="MLTG-like"/>
</dbReference>
<comment type="caution">
    <text evidence="7">The sequence shown here is derived from an EMBL/GenBank/DDBJ whole genome shotgun (WGS) entry which is preliminary data.</text>
</comment>
<proteinExistence type="predicted"/>
<dbReference type="Pfam" id="PF02618">
    <property type="entry name" value="YceG"/>
    <property type="match status" value="1"/>
</dbReference>
<dbReference type="EMBL" id="JYNZ01000006">
    <property type="protein sequence ID" value="KXK25788.1"/>
    <property type="molecule type" value="Genomic_DNA"/>
</dbReference>
<evidence type="ECO:0000313" key="7">
    <source>
        <dbReference type="EMBL" id="KXK25788.1"/>
    </source>
</evidence>